<keyword evidence="3" id="KW-1185">Reference proteome</keyword>
<dbReference type="AlphaFoldDB" id="A0AAV8UWB9"/>
<evidence type="ECO:0000313" key="3">
    <source>
        <dbReference type="Proteomes" id="UP001157974"/>
    </source>
</evidence>
<gene>
    <name evidence="2" type="ORF">NDN08_003375</name>
</gene>
<dbReference type="EMBL" id="JAMWBK010000003">
    <property type="protein sequence ID" value="KAJ8906891.1"/>
    <property type="molecule type" value="Genomic_DNA"/>
</dbReference>
<proteinExistence type="predicted"/>
<evidence type="ECO:0000313" key="2">
    <source>
        <dbReference type="EMBL" id="KAJ8906891.1"/>
    </source>
</evidence>
<comment type="caution">
    <text evidence="2">The sequence shown here is derived from an EMBL/GenBank/DDBJ whole genome shotgun (WGS) entry which is preliminary data.</text>
</comment>
<organism evidence="2 3">
    <name type="scientific">Rhodosorus marinus</name>
    <dbReference type="NCBI Taxonomy" id="101924"/>
    <lineage>
        <taxon>Eukaryota</taxon>
        <taxon>Rhodophyta</taxon>
        <taxon>Stylonematophyceae</taxon>
        <taxon>Stylonematales</taxon>
        <taxon>Stylonemataceae</taxon>
        <taxon>Rhodosorus</taxon>
    </lineage>
</organism>
<feature type="compositionally biased region" description="Basic residues" evidence="1">
    <location>
        <begin position="163"/>
        <end position="174"/>
    </location>
</feature>
<reference evidence="2 3" key="1">
    <citation type="journal article" date="2023" name="Nat. Commun.">
        <title>Origin of minicircular mitochondrial genomes in red algae.</title>
        <authorList>
            <person name="Lee Y."/>
            <person name="Cho C.H."/>
            <person name="Lee Y.M."/>
            <person name="Park S.I."/>
            <person name="Yang J.H."/>
            <person name="West J.A."/>
            <person name="Bhattacharya D."/>
            <person name="Yoon H.S."/>
        </authorList>
    </citation>
    <scope>NUCLEOTIDE SEQUENCE [LARGE SCALE GENOMIC DNA]</scope>
    <source>
        <strain evidence="2 3">CCMP1338</strain>
        <tissue evidence="2">Whole cell</tissue>
    </source>
</reference>
<sequence length="264" mass="29125">MGDDDLFAIEGAFTETMGMDDENLFSDEEPTQEGERIVDESSQDLAIAPSDSAISGKPAVRAVWEAAVAYAKQLSQKRVTSNTTTEYRDTIFPNPFDVIEAKRKRLSRTNNIGSERAVVARRRRPSKTTRLEGRRTGKSPSSLPAKALRSPSLECAASDSHQSSRRSKSRKRHRSEAEDLPDTSRPKTMINLPAEDCNRKAEGRAEEEDGSEYQIGGGDQGLDGFCRSHLFGIGPLTKSAPDALENTNGFDYDYENLLNEECGD</sequence>
<evidence type="ECO:0000256" key="1">
    <source>
        <dbReference type="SAM" id="MobiDB-lite"/>
    </source>
</evidence>
<name>A0AAV8UWB9_9RHOD</name>
<accession>A0AAV8UWB9</accession>
<evidence type="ECO:0008006" key="4">
    <source>
        <dbReference type="Google" id="ProtNLM"/>
    </source>
</evidence>
<protein>
    <recommendedName>
        <fullName evidence="4">Condensin complex subunit 2</fullName>
    </recommendedName>
</protein>
<feature type="region of interest" description="Disordered" evidence="1">
    <location>
        <begin position="102"/>
        <end position="218"/>
    </location>
</feature>
<dbReference type="Proteomes" id="UP001157974">
    <property type="component" value="Unassembled WGS sequence"/>
</dbReference>